<evidence type="ECO:0000313" key="1">
    <source>
        <dbReference type="EMBL" id="KIO15552.1"/>
    </source>
</evidence>
<dbReference type="EMBL" id="KN823969">
    <property type="protein sequence ID" value="KIO15552.1"/>
    <property type="molecule type" value="Genomic_DNA"/>
</dbReference>
<sequence>MEKTRAKVPKVLSRFSERLSDKLERGRRFFQEEIHFTPVTTLVNSKPKSVSPGPITHIIMICLSYPGIFWNFRASMTLSGPKHDFFLLLYHFKYGEPDTSIQFALFHDFDVLRPNSDGQPRHIRKTDTSKAAILRIFRLAEKSLL</sequence>
<keyword evidence="2" id="KW-1185">Reference proteome</keyword>
<evidence type="ECO:0000313" key="2">
    <source>
        <dbReference type="Proteomes" id="UP000054248"/>
    </source>
</evidence>
<dbReference type="HOGENOM" id="CLU_1788231_0_0_1"/>
<reference evidence="2" key="2">
    <citation type="submission" date="2015-01" db="EMBL/GenBank/DDBJ databases">
        <title>Evolutionary Origins and Diversification of the Mycorrhizal Mutualists.</title>
        <authorList>
            <consortium name="DOE Joint Genome Institute"/>
            <consortium name="Mycorrhizal Genomics Consortium"/>
            <person name="Kohler A."/>
            <person name="Kuo A."/>
            <person name="Nagy L.G."/>
            <person name="Floudas D."/>
            <person name="Copeland A."/>
            <person name="Barry K.W."/>
            <person name="Cichocki N."/>
            <person name="Veneault-Fourrey C."/>
            <person name="LaButti K."/>
            <person name="Lindquist E.A."/>
            <person name="Lipzen A."/>
            <person name="Lundell T."/>
            <person name="Morin E."/>
            <person name="Murat C."/>
            <person name="Riley R."/>
            <person name="Ohm R."/>
            <person name="Sun H."/>
            <person name="Tunlid A."/>
            <person name="Henrissat B."/>
            <person name="Grigoriev I.V."/>
            <person name="Hibbett D.S."/>
            <person name="Martin F."/>
        </authorList>
    </citation>
    <scope>NUCLEOTIDE SEQUENCE [LARGE SCALE GENOMIC DNA]</scope>
    <source>
        <strain evidence="2">MUT 4182</strain>
    </source>
</reference>
<dbReference type="AlphaFoldDB" id="A0A0C3L1D4"/>
<accession>A0A0C3L1D4</accession>
<proteinExistence type="predicted"/>
<organism evidence="1 2">
    <name type="scientific">Tulasnella calospora MUT 4182</name>
    <dbReference type="NCBI Taxonomy" id="1051891"/>
    <lineage>
        <taxon>Eukaryota</taxon>
        <taxon>Fungi</taxon>
        <taxon>Dikarya</taxon>
        <taxon>Basidiomycota</taxon>
        <taxon>Agaricomycotina</taxon>
        <taxon>Agaricomycetes</taxon>
        <taxon>Cantharellales</taxon>
        <taxon>Tulasnellaceae</taxon>
        <taxon>Tulasnella</taxon>
    </lineage>
</organism>
<protein>
    <submittedName>
        <fullName evidence="1">Uncharacterized protein</fullName>
    </submittedName>
</protein>
<reference evidence="1 2" key="1">
    <citation type="submission" date="2014-04" db="EMBL/GenBank/DDBJ databases">
        <authorList>
            <consortium name="DOE Joint Genome Institute"/>
            <person name="Kuo A."/>
            <person name="Girlanda M."/>
            <person name="Perotto S."/>
            <person name="Kohler A."/>
            <person name="Nagy L.G."/>
            <person name="Floudas D."/>
            <person name="Copeland A."/>
            <person name="Barry K.W."/>
            <person name="Cichocki N."/>
            <person name="Veneault-Fourrey C."/>
            <person name="LaButti K."/>
            <person name="Lindquist E.A."/>
            <person name="Lipzen A."/>
            <person name="Lundell T."/>
            <person name="Morin E."/>
            <person name="Murat C."/>
            <person name="Sun H."/>
            <person name="Tunlid A."/>
            <person name="Henrissat B."/>
            <person name="Grigoriev I.V."/>
            <person name="Hibbett D.S."/>
            <person name="Martin F."/>
            <person name="Nordberg H.P."/>
            <person name="Cantor M.N."/>
            <person name="Hua S.X."/>
        </authorList>
    </citation>
    <scope>NUCLEOTIDE SEQUENCE [LARGE SCALE GENOMIC DNA]</scope>
    <source>
        <strain evidence="1 2">MUT 4182</strain>
    </source>
</reference>
<gene>
    <name evidence="1" type="ORF">M407DRAFT_34855</name>
</gene>
<dbReference type="Proteomes" id="UP000054248">
    <property type="component" value="Unassembled WGS sequence"/>
</dbReference>
<name>A0A0C3L1D4_9AGAM</name>